<evidence type="ECO:0008006" key="3">
    <source>
        <dbReference type="Google" id="ProtNLM"/>
    </source>
</evidence>
<sequence length="62" mass="6994">MALLSLGPSVPSSPSFAQVLQRRVRAAFSAWRAEREARSFEALPYDLLKDIGFRAGQDERRD</sequence>
<comment type="caution">
    <text evidence="1">The sequence shown here is derived from an EMBL/GenBank/DDBJ whole genome shotgun (WGS) entry which is preliminary data.</text>
</comment>
<evidence type="ECO:0000313" key="1">
    <source>
        <dbReference type="EMBL" id="OLP61514.1"/>
    </source>
</evidence>
<organism evidence="1 2">
    <name type="scientific">Xaviernesmea oryzae</name>
    <dbReference type="NCBI Taxonomy" id="464029"/>
    <lineage>
        <taxon>Bacteria</taxon>
        <taxon>Pseudomonadati</taxon>
        <taxon>Pseudomonadota</taxon>
        <taxon>Alphaproteobacteria</taxon>
        <taxon>Hyphomicrobiales</taxon>
        <taxon>Rhizobiaceae</taxon>
        <taxon>Rhizobium/Agrobacterium group</taxon>
        <taxon>Xaviernesmea</taxon>
    </lineage>
</organism>
<accession>A0A1Q9B0P8</accession>
<proteinExistence type="predicted"/>
<dbReference type="AlphaFoldDB" id="A0A1Q9B0P8"/>
<protein>
    <recommendedName>
        <fullName evidence="3">DUF1127 domain-containing protein</fullName>
    </recommendedName>
</protein>
<dbReference type="Proteomes" id="UP000186364">
    <property type="component" value="Unassembled WGS sequence"/>
</dbReference>
<dbReference type="EMBL" id="MKIP01000032">
    <property type="protein sequence ID" value="OLP61514.1"/>
    <property type="molecule type" value="Genomic_DNA"/>
</dbReference>
<reference evidence="1 2" key="1">
    <citation type="submission" date="2016-09" db="EMBL/GenBank/DDBJ databases">
        <title>Rhizobium sp. nov., a novel species isolated from the rice rhizosphere.</title>
        <authorList>
            <person name="Zhao J."/>
            <person name="Zhang X."/>
        </authorList>
    </citation>
    <scope>NUCLEOTIDE SEQUENCE [LARGE SCALE GENOMIC DNA]</scope>
    <source>
        <strain evidence="1 2">1.7048</strain>
    </source>
</reference>
<name>A0A1Q9B0P8_9HYPH</name>
<keyword evidence="2" id="KW-1185">Reference proteome</keyword>
<gene>
    <name evidence="1" type="ORF">BJF93_00865</name>
</gene>
<evidence type="ECO:0000313" key="2">
    <source>
        <dbReference type="Proteomes" id="UP000186364"/>
    </source>
</evidence>